<dbReference type="KEGG" id="aten:116303696"/>
<dbReference type="AlphaFoldDB" id="A0A6P8IPZ9"/>
<dbReference type="RefSeq" id="XP_031569141.1">
    <property type="nucleotide sequence ID" value="XM_031713281.1"/>
</dbReference>
<dbReference type="PANTHER" id="PTHR11849:SF133">
    <property type="entry name" value="ETS DOMAIN-CONTAINING PROTEIN"/>
    <property type="match status" value="1"/>
</dbReference>
<dbReference type="Gene3D" id="1.10.10.10">
    <property type="entry name" value="Winged helix-like DNA-binding domain superfamily/Winged helix DNA-binding domain"/>
    <property type="match status" value="1"/>
</dbReference>
<proteinExistence type="inferred from homology"/>
<dbReference type="Pfam" id="PF00178">
    <property type="entry name" value="Ets"/>
    <property type="match status" value="1"/>
</dbReference>
<comment type="similarity">
    <text evidence="1 3">Belongs to the ETS family.</text>
</comment>
<evidence type="ECO:0000313" key="5">
    <source>
        <dbReference type="Proteomes" id="UP000515163"/>
    </source>
</evidence>
<dbReference type="GO" id="GO:0005634">
    <property type="term" value="C:nucleus"/>
    <property type="evidence" value="ECO:0007669"/>
    <property type="project" value="UniProtKB-SubCell"/>
</dbReference>
<dbReference type="PANTHER" id="PTHR11849">
    <property type="entry name" value="ETS"/>
    <property type="match status" value="1"/>
</dbReference>
<dbReference type="GO" id="GO:0000981">
    <property type="term" value="F:DNA-binding transcription factor activity, RNA polymerase II-specific"/>
    <property type="evidence" value="ECO:0007669"/>
    <property type="project" value="TreeGrafter"/>
</dbReference>
<evidence type="ECO:0000313" key="7">
    <source>
        <dbReference type="RefSeq" id="XP_031569142.1"/>
    </source>
</evidence>
<dbReference type="PRINTS" id="PR00454">
    <property type="entry name" value="ETSDOMAIN"/>
</dbReference>
<comment type="subcellular location">
    <subcellularLocation>
        <location evidence="3">Nucleus</location>
    </subcellularLocation>
</comment>
<dbReference type="InterPro" id="IPR000418">
    <property type="entry name" value="Ets_dom"/>
</dbReference>
<dbReference type="SUPFAM" id="SSF46785">
    <property type="entry name" value="Winged helix' DNA-binding domain"/>
    <property type="match status" value="1"/>
</dbReference>
<accession>A0A6P8IPZ9</accession>
<dbReference type="PROSITE" id="PS50061">
    <property type="entry name" value="ETS_DOMAIN_3"/>
    <property type="match status" value="1"/>
</dbReference>
<evidence type="ECO:0000313" key="6">
    <source>
        <dbReference type="RefSeq" id="XP_031569141.1"/>
    </source>
</evidence>
<dbReference type="SMART" id="SM00413">
    <property type="entry name" value="ETS"/>
    <property type="match status" value="1"/>
</dbReference>
<protein>
    <submittedName>
        <fullName evidence="6 7">ETS translocation variant 1-like</fullName>
    </submittedName>
</protein>
<evidence type="ECO:0000256" key="3">
    <source>
        <dbReference type="RuleBase" id="RU004019"/>
    </source>
</evidence>
<dbReference type="OrthoDB" id="8196042at2759"/>
<keyword evidence="3" id="KW-0539">Nucleus</keyword>
<evidence type="ECO:0000256" key="1">
    <source>
        <dbReference type="ARBA" id="ARBA00005562"/>
    </source>
</evidence>
<feature type="domain" description="ETS" evidence="4">
    <location>
        <begin position="269"/>
        <end position="350"/>
    </location>
</feature>
<dbReference type="Proteomes" id="UP000515163">
    <property type="component" value="Unplaced"/>
</dbReference>
<reference evidence="6 7" key="1">
    <citation type="submission" date="2025-04" db="UniProtKB">
        <authorList>
            <consortium name="RefSeq"/>
        </authorList>
    </citation>
    <scope>IDENTIFICATION</scope>
    <source>
        <tissue evidence="6 7">Tentacle</tissue>
    </source>
</reference>
<dbReference type="GO" id="GO:0030154">
    <property type="term" value="P:cell differentiation"/>
    <property type="evidence" value="ECO:0007669"/>
    <property type="project" value="TreeGrafter"/>
</dbReference>
<evidence type="ECO:0000259" key="4">
    <source>
        <dbReference type="PROSITE" id="PS50061"/>
    </source>
</evidence>
<name>A0A6P8IPZ9_ACTTE</name>
<organism evidence="5 6">
    <name type="scientific">Actinia tenebrosa</name>
    <name type="common">Australian red waratah sea anemone</name>
    <dbReference type="NCBI Taxonomy" id="6105"/>
    <lineage>
        <taxon>Eukaryota</taxon>
        <taxon>Metazoa</taxon>
        <taxon>Cnidaria</taxon>
        <taxon>Anthozoa</taxon>
        <taxon>Hexacorallia</taxon>
        <taxon>Actiniaria</taxon>
        <taxon>Actiniidae</taxon>
        <taxon>Actinia</taxon>
    </lineage>
</organism>
<dbReference type="InterPro" id="IPR036388">
    <property type="entry name" value="WH-like_DNA-bd_sf"/>
</dbReference>
<dbReference type="GeneID" id="116303696"/>
<keyword evidence="5" id="KW-1185">Reference proteome</keyword>
<sequence>MVRAASGSQSPVDMAFNDIFEVIQAIEEMPNTAQIVPSRDDCSTELFEMQNENFRGQAKIYGSDLNLADTKPEATASSNYQPLNHISGLVGLSLQLDRTRAKPEPEPFLRDFPTAFPDDVLWGEKLINDTKNLIQYPPFFSRDLSENYRNFPVPEGQEMHIVPELGEKWLDTPEVLFADNEEIIPKTPEDSNFSEYSSDSEPPFEVKKVDEAERMSESPDSFSSRLEAHSPWFEIDSTNSHSPLVITKRPTEVKKEIKKCKSSFKSGRPRLCQFLLELLSHPEKYSHLIEWIDKERGVFKFLNSSRVAQEWGERRNKPRMKYENFARSLRTYIAKGILTKPRSKLVYKFA</sequence>
<dbReference type="GO" id="GO:0043565">
    <property type="term" value="F:sequence-specific DNA binding"/>
    <property type="evidence" value="ECO:0007669"/>
    <property type="project" value="InterPro"/>
</dbReference>
<dbReference type="InterPro" id="IPR036390">
    <property type="entry name" value="WH_DNA-bd_sf"/>
</dbReference>
<keyword evidence="2 3" id="KW-0238">DNA-binding</keyword>
<gene>
    <name evidence="6 7" type="primary">LOC116303696</name>
</gene>
<dbReference type="RefSeq" id="XP_031569142.1">
    <property type="nucleotide sequence ID" value="XM_031713282.1"/>
</dbReference>
<dbReference type="InterPro" id="IPR046328">
    <property type="entry name" value="ETS_fam"/>
</dbReference>
<evidence type="ECO:0000256" key="2">
    <source>
        <dbReference type="ARBA" id="ARBA00023125"/>
    </source>
</evidence>